<evidence type="ECO:0000256" key="3">
    <source>
        <dbReference type="ARBA" id="ARBA00022692"/>
    </source>
</evidence>
<keyword evidence="4 6" id="KW-1133">Transmembrane helix</keyword>
<accession>A0A410H6I2</accession>
<evidence type="ECO:0000256" key="5">
    <source>
        <dbReference type="ARBA" id="ARBA00023136"/>
    </source>
</evidence>
<dbReference type="EMBL" id="CP035033">
    <property type="protein sequence ID" value="QAB16531.1"/>
    <property type="molecule type" value="Genomic_DNA"/>
</dbReference>
<keyword evidence="8" id="KW-1185">Reference proteome</keyword>
<dbReference type="KEGG" id="htr:EPV75_11960"/>
<proteinExistence type="predicted"/>
<evidence type="ECO:0000256" key="4">
    <source>
        <dbReference type="ARBA" id="ARBA00022989"/>
    </source>
</evidence>
<evidence type="ECO:0000256" key="1">
    <source>
        <dbReference type="ARBA" id="ARBA00004651"/>
    </source>
</evidence>
<keyword evidence="5 6" id="KW-0472">Membrane</keyword>
<feature type="transmembrane region" description="Helical" evidence="6">
    <location>
        <begin position="89"/>
        <end position="108"/>
    </location>
</feature>
<reference evidence="7 8" key="1">
    <citation type="journal article" date="2018" name="Environ. Microbiol.">
        <title>Genomes of ubiquitous marine and hypersaline Hydrogenovibrio, Thiomicrorhabdus and Thiomicrospira spp. encode a diversity of mechanisms to sustain chemolithoautotrophy in heterogeneous environments.</title>
        <authorList>
            <person name="Scott K.M."/>
            <person name="Williams J."/>
            <person name="Porter C.M.B."/>
            <person name="Russel S."/>
            <person name="Harmer T.L."/>
            <person name="Paul J.H."/>
            <person name="Antonen K.M."/>
            <person name="Bridges M.K."/>
            <person name="Camper G.J."/>
            <person name="Campla C.K."/>
            <person name="Casella L.G."/>
            <person name="Chase E."/>
            <person name="Conrad J.W."/>
            <person name="Cruz M.C."/>
            <person name="Dunlap D.S."/>
            <person name="Duran L."/>
            <person name="Fahsbender E.M."/>
            <person name="Goldsmith D.B."/>
            <person name="Keeley R.F."/>
            <person name="Kondoff M.R."/>
            <person name="Kussy B.I."/>
            <person name="Lane M.K."/>
            <person name="Lawler S."/>
            <person name="Leigh B.A."/>
            <person name="Lewis C."/>
            <person name="Lostal L.M."/>
            <person name="Marking D."/>
            <person name="Mancera P.A."/>
            <person name="McClenthan E.C."/>
            <person name="McIntyre E.A."/>
            <person name="Mine J.A."/>
            <person name="Modi S."/>
            <person name="Moore B.D."/>
            <person name="Morgan W.A."/>
            <person name="Nelson K.M."/>
            <person name="Nguyen K.N."/>
            <person name="Ogburn N."/>
            <person name="Parrino D.G."/>
            <person name="Pedapudi A.D."/>
            <person name="Pelham R.P."/>
            <person name="Preece A.M."/>
            <person name="Rampersad E.A."/>
            <person name="Richardson J.C."/>
            <person name="Rodgers C.M."/>
            <person name="Schaffer B.L."/>
            <person name="Sheridan N.E."/>
            <person name="Solone M.R."/>
            <person name="Staley Z.R."/>
            <person name="Tabuchi M."/>
            <person name="Waide R.J."/>
            <person name="Wanjugi P.W."/>
            <person name="Young S."/>
            <person name="Clum A."/>
            <person name="Daum C."/>
            <person name="Huntemann M."/>
            <person name="Ivanova N."/>
            <person name="Kyrpides N."/>
            <person name="Mikhailova N."/>
            <person name="Palaniappan K."/>
            <person name="Pillay M."/>
            <person name="Reddy T.B.K."/>
            <person name="Shapiro N."/>
            <person name="Stamatis D."/>
            <person name="Varghese N."/>
            <person name="Woyke T."/>
            <person name="Boden R."/>
            <person name="Freyermuth S.K."/>
            <person name="Kerfeld C.A."/>
        </authorList>
    </citation>
    <scope>NUCLEOTIDE SEQUENCE [LARGE SCALE GENOMIC DNA]</scope>
    <source>
        <strain evidence="7 8">JR-2</strain>
    </source>
</reference>
<organism evidence="7 8">
    <name type="scientific">Hydrogenovibrio thermophilus</name>
    <dbReference type="NCBI Taxonomy" id="265883"/>
    <lineage>
        <taxon>Bacteria</taxon>
        <taxon>Pseudomonadati</taxon>
        <taxon>Pseudomonadota</taxon>
        <taxon>Gammaproteobacteria</taxon>
        <taxon>Thiotrichales</taxon>
        <taxon>Piscirickettsiaceae</taxon>
        <taxon>Hydrogenovibrio</taxon>
    </lineage>
</organism>
<dbReference type="Proteomes" id="UP000285478">
    <property type="component" value="Chromosome"/>
</dbReference>
<sequence length="116" mass="12563">MGKSIQIQGLLGLLMVAVFAWQEQFSAAAFGFLIGVVNVALLGLTFKVANQKAKTDPKSGILVLYLSAVVRFILLAVLFVLGLQLFELAPLPVVLTFVVMQVGQVFNLKGKQRLTD</sequence>
<dbReference type="GO" id="GO:0005886">
    <property type="term" value="C:plasma membrane"/>
    <property type="evidence" value="ECO:0007669"/>
    <property type="project" value="UniProtKB-SubCell"/>
</dbReference>
<evidence type="ECO:0000256" key="6">
    <source>
        <dbReference type="SAM" id="Phobius"/>
    </source>
</evidence>
<evidence type="ECO:0000313" key="8">
    <source>
        <dbReference type="Proteomes" id="UP000285478"/>
    </source>
</evidence>
<comment type="subcellular location">
    <subcellularLocation>
        <location evidence="1">Cell membrane</location>
        <topology evidence="1">Multi-pass membrane protein</topology>
    </subcellularLocation>
</comment>
<protein>
    <submittedName>
        <fullName evidence="7">ATP synthase subunit I</fullName>
    </submittedName>
</protein>
<dbReference type="InterPro" id="IPR005598">
    <property type="entry name" value="ATP_synth_I"/>
</dbReference>
<keyword evidence="3 6" id="KW-0812">Transmembrane</keyword>
<evidence type="ECO:0000256" key="2">
    <source>
        <dbReference type="ARBA" id="ARBA00022475"/>
    </source>
</evidence>
<name>A0A410H6I2_9GAMM</name>
<keyword evidence="2" id="KW-1003">Cell membrane</keyword>
<evidence type="ECO:0000313" key="7">
    <source>
        <dbReference type="EMBL" id="QAB16531.1"/>
    </source>
</evidence>
<gene>
    <name evidence="7" type="ORF">EPV75_11960</name>
</gene>
<dbReference type="AlphaFoldDB" id="A0A410H6I2"/>
<feature type="transmembrane region" description="Helical" evidence="6">
    <location>
        <begin position="61"/>
        <end position="83"/>
    </location>
</feature>
<dbReference type="Pfam" id="PF03899">
    <property type="entry name" value="ATP-synt_I"/>
    <property type="match status" value="1"/>
</dbReference>
<feature type="transmembrane region" description="Helical" evidence="6">
    <location>
        <begin position="30"/>
        <end position="49"/>
    </location>
</feature>